<evidence type="ECO:0000256" key="2">
    <source>
        <dbReference type="ARBA" id="ARBA00008226"/>
    </source>
</evidence>
<evidence type="ECO:0000259" key="13">
    <source>
        <dbReference type="PROSITE" id="PS50862"/>
    </source>
</evidence>
<evidence type="ECO:0000256" key="11">
    <source>
        <dbReference type="ARBA" id="ARBA00049515"/>
    </source>
</evidence>
<dbReference type="InterPro" id="IPR012947">
    <property type="entry name" value="tRNA_SAD"/>
</dbReference>
<dbReference type="CDD" id="cd01667">
    <property type="entry name" value="TGS_ThrRS"/>
    <property type="match status" value="1"/>
</dbReference>
<dbReference type="PANTHER" id="PTHR11451:SF46">
    <property type="entry name" value="THREONINE--TRNA LIGASE"/>
    <property type="match status" value="1"/>
</dbReference>
<dbReference type="SMART" id="SM00863">
    <property type="entry name" value="tRNA_SAD"/>
    <property type="match status" value="1"/>
</dbReference>
<dbReference type="GO" id="GO:0004829">
    <property type="term" value="F:threonine-tRNA ligase activity"/>
    <property type="evidence" value="ECO:0007669"/>
    <property type="project" value="UniProtKB-EC"/>
</dbReference>
<dbReference type="NCBIfam" id="TIGR00418">
    <property type="entry name" value="thrS"/>
    <property type="match status" value="1"/>
</dbReference>
<dbReference type="Pfam" id="PF02824">
    <property type="entry name" value="TGS"/>
    <property type="match status" value="1"/>
</dbReference>
<comment type="catalytic activity">
    <reaction evidence="11">
        <text>tRNA(Thr) + L-threonine + ATP = L-threonyl-tRNA(Thr) + AMP + diphosphate + H(+)</text>
        <dbReference type="Rhea" id="RHEA:24624"/>
        <dbReference type="Rhea" id="RHEA-COMP:9670"/>
        <dbReference type="Rhea" id="RHEA-COMP:9704"/>
        <dbReference type="ChEBI" id="CHEBI:15378"/>
        <dbReference type="ChEBI" id="CHEBI:30616"/>
        <dbReference type="ChEBI" id="CHEBI:33019"/>
        <dbReference type="ChEBI" id="CHEBI:57926"/>
        <dbReference type="ChEBI" id="CHEBI:78442"/>
        <dbReference type="ChEBI" id="CHEBI:78534"/>
        <dbReference type="ChEBI" id="CHEBI:456215"/>
        <dbReference type="EC" id="6.1.1.3"/>
    </reaction>
</comment>
<feature type="domain" description="Aminoacyl-transfer RNA synthetases class-II family profile" evidence="13">
    <location>
        <begin position="267"/>
        <end position="574"/>
    </location>
</feature>
<name>A0A0W4ZLB8_PNEC8</name>
<feature type="domain" description="TGS" evidence="14">
    <location>
        <begin position="37"/>
        <end position="99"/>
    </location>
</feature>
<dbReference type="Gene3D" id="3.40.50.800">
    <property type="entry name" value="Anticodon-binding domain"/>
    <property type="match status" value="1"/>
</dbReference>
<keyword evidence="9" id="KW-0030">Aminoacyl-tRNA synthetase</keyword>
<organism evidence="15 16">
    <name type="scientific">Pneumocystis carinii (strain B80)</name>
    <name type="common">Rat pneumocystis pneumonia agent</name>
    <name type="synonym">Pneumocystis carinii f. sp. carinii</name>
    <dbReference type="NCBI Taxonomy" id="1408658"/>
    <lineage>
        <taxon>Eukaryota</taxon>
        <taxon>Fungi</taxon>
        <taxon>Dikarya</taxon>
        <taxon>Ascomycota</taxon>
        <taxon>Taphrinomycotina</taxon>
        <taxon>Pneumocystomycetes</taxon>
        <taxon>Pneumocystaceae</taxon>
        <taxon>Pneumocystis</taxon>
    </lineage>
</organism>
<evidence type="ECO:0000313" key="15">
    <source>
        <dbReference type="EMBL" id="KTW29177.1"/>
    </source>
</evidence>
<evidence type="ECO:0000256" key="6">
    <source>
        <dbReference type="ARBA" id="ARBA00022741"/>
    </source>
</evidence>
<dbReference type="Gene3D" id="3.30.980.10">
    <property type="entry name" value="Threonyl-trna Synthetase, Chain A, domain 2"/>
    <property type="match status" value="1"/>
</dbReference>
<dbReference type="Pfam" id="PF07973">
    <property type="entry name" value="tRNA_SAD"/>
    <property type="match status" value="1"/>
</dbReference>
<reference evidence="16" key="1">
    <citation type="journal article" date="2016" name="Nat. Commun.">
        <title>Genome analysis of three Pneumocystis species reveals adaptation mechanisms to life exclusively in mammalian hosts.</title>
        <authorList>
            <person name="Ma L."/>
            <person name="Chen Z."/>
            <person name="Huang D.W."/>
            <person name="Kutty G."/>
            <person name="Ishihara M."/>
            <person name="Wang H."/>
            <person name="Abouelleil A."/>
            <person name="Bishop L."/>
            <person name="Davey E."/>
            <person name="Deng R."/>
            <person name="Deng X."/>
            <person name="Fan L."/>
            <person name="Fantoni G."/>
            <person name="Fitzgerald M."/>
            <person name="Gogineni E."/>
            <person name="Goldberg J.M."/>
            <person name="Handley G."/>
            <person name="Hu X."/>
            <person name="Huber C."/>
            <person name="Jiao X."/>
            <person name="Jones K."/>
            <person name="Levin J.Z."/>
            <person name="Liu Y."/>
            <person name="Macdonald P."/>
            <person name="Melnikov A."/>
            <person name="Raley C."/>
            <person name="Sassi M."/>
            <person name="Sherman B.T."/>
            <person name="Song X."/>
            <person name="Sykes S."/>
            <person name="Tran B."/>
            <person name="Walsh L."/>
            <person name="Xia Y."/>
            <person name="Yang J."/>
            <person name="Young S."/>
            <person name="Zeng Q."/>
            <person name="Zheng X."/>
            <person name="Stephens R."/>
            <person name="Nusbaum C."/>
            <person name="Birren B.W."/>
            <person name="Azadi P."/>
            <person name="Lempicki R.A."/>
            <person name="Cuomo C.A."/>
            <person name="Kovacs J.A."/>
        </authorList>
    </citation>
    <scope>NUCLEOTIDE SEQUENCE [LARGE SCALE GENOMIC DNA]</scope>
    <source>
        <strain evidence="16">B80</strain>
    </source>
</reference>
<keyword evidence="5 15" id="KW-0436">Ligase</keyword>
<keyword evidence="7" id="KW-0067">ATP-binding</keyword>
<evidence type="ECO:0000256" key="7">
    <source>
        <dbReference type="ARBA" id="ARBA00022840"/>
    </source>
</evidence>
<dbReference type="InterPro" id="IPR036621">
    <property type="entry name" value="Anticodon-bd_dom_sf"/>
</dbReference>
<dbReference type="HAMAP" id="MF_00184">
    <property type="entry name" value="Thr_tRNA_synth"/>
    <property type="match status" value="1"/>
</dbReference>
<dbReference type="Proteomes" id="UP000054454">
    <property type="component" value="Unassembled WGS sequence"/>
</dbReference>
<dbReference type="InterPro" id="IPR033728">
    <property type="entry name" value="ThrRS_core"/>
</dbReference>
<dbReference type="FunFam" id="3.30.930.10:FF:000009">
    <property type="entry name" value="Threonine--tRNA ligase 2, cytoplasmic"/>
    <property type="match status" value="1"/>
</dbReference>
<dbReference type="InterPro" id="IPR006195">
    <property type="entry name" value="aa-tRNA-synth_II"/>
</dbReference>
<dbReference type="PROSITE" id="PS51880">
    <property type="entry name" value="TGS"/>
    <property type="match status" value="1"/>
</dbReference>
<dbReference type="SUPFAM" id="SSF81271">
    <property type="entry name" value="TGS-like"/>
    <property type="match status" value="1"/>
</dbReference>
<protein>
    <recommendedName>
        <fullName evidence="12">Threonine--tRNA ligase, cytoplasmic</fullName>
        <ecNumber evidence="3">6.1.1.3</ecNumber>
    </recommendedName>
    <alternativeName>
        <fullName evidence="10">Threonyl-tRNA synthetase</fullName>
    </alternativeName>
</protein>
<evidence type="ECO:0000256" key="12">
    <source>
        <dbReference type="ARBA" id="ARBA00073157"/>
    </source>
</evidence>
<dbReference type="Pfam" id="PF03129">
    <property type="entry name" value="HGTP_anticodon"/>
    <property type="match status" value="1"/>
</dbReference>
<dbReference type="InterPro" id="IPR012675">
    <property type="entry name" value="Beta-grasp_dom_sf"/>
</dbReference>
<comment type="subcellular location">
    <subcellularLocation>
        <location evidence="1">Cytoplasm</location>
    </subcellularLocation>
</comment>
<keyword evidence="6" id="KW-0547">Nucleotide-binding</keyword>
<dbReference type="InterPro" id="IPR002320">
    <property type="entry name" value="Thr-tRNA-ligase_IIa"/>
</dbReference>
<evidence type="ECO:0000256" key="9">
    <source>
        <dbReference type="ARBA" id="ARBA00023146"/>
    </source>
</evidence>
<dbReference type="VEuPathDB" id="FungiDB:T552_01134"/>
<dbReference type="SUPFAM" id="SSF55681">
    <property type="entry name" value="Class II aaRS and biotin synthetases"/>
    <property type="match status" value="1"/>
</dbReference>
<dbReference type="InterPro" id="IPR002314">
    <property type="entry name" value="aa-tRNA-synt_IIb"/>
</dbReference>
<dbReference type="InterPro" id="IPR004154">
    <property type="entry name" value="Anticodon-bd"/>
</dbReference>
<evidence type="ECO:0000256" key="10">
    <source>
        <dbReference type="ARBA" id="ARBA00031900"/>
    </source>
</evidence>
<dbReference type="InterPro" id="IPR018163">
    <property type="entry name" value="Thr/Ala-tRNA-synth_IIc_edit"/>
</dbReference>
<gene>
    <name evidence="15" type="ORF">T552_01134</name>
</gene>
<evidence type="ECO:0000256" key="8">
    <source>
        <dbReference type="ARBA" id="ARBA00022917"/>
    </source>
</evidence>
<dbReference type="GO" id="GO:0006435">
    <property type="term" value="P:threonyl-tRNA aminoacylation"/>
    <property type="evidence" value="ECO:0007669"/>
    <property type="project" value="EnsemblFungi"/>
</dbReference>
<dbReference type="OrthoDB" id="5423599at2759"/>
<keyword evidence="16" id="KW-1185">Reference proteome</keyword>
<dbReference type="PANTHER" id="PTHR11451">
    <property type="entry name" value="THREONINE-TRNA LIGASE"/>
    <property type="match status" value="1"/>
</dbReference>
<evidence type="ECO:0000256" key="1">
    <source>
        <dbReference type="ARBA" id="ARBA00004496"/>
    </source>
</evidence>
<dbReference type="SUPFAM" id="SSF55186">
    <property type="entry name" value="ThrRS/AlaRS common domain"/>
    <property type="match status" value="1"/>
</dbReference>
<dbReference type="FunFam" id="3.30.980.10:FF:000005">
    <property type="entry name" value="Threonyl-tRNA synthetase, mitochondrial"/>
    <property type="match status" value="1"/>
</dbReference>
<dbReference type="GO" id="GO:0005739">
    <property type="term" value="C:mitochondrion"/>
    <property type="evidence" value="ECO:0007669"/>
    <property type="project" value="TreeGrafter"/>
</dbReference>
<proteinExistence type="inferred from homology"/>
<dbReference type="SUPFAM" id="SSF52954">
    <property type="entry name" value="Class II aaRS ABD-related"/>
    <property type="match status" value="1"/>
</dbReference>
<dbReference type="EMBL" id="LFVZ01000005">
    <property type="protein sequence ID" value="KTW29177.1"/>
    <property type="molecule type" value="Genomic_DNA"/>
</dbReference>
<dbReference type="CDD" id="cd00771">
    <property type="entry name" value="ThrRS_core"/>
    <property type="match status" value="1"/>
</dbReference>
<dbReference type="InterPro" id="IPR004095">
    <property type="entry name" value="TGS"/>
</dbReference>
<dbReference type="GO" id="GO:0005524">
    <property type="term" value="F:ATP binding"/>
    <property type="evidence" value="ECO:0007669"/>
    <property type="project" value="UniProtKB-KW"/>
</dbReference>
<dbReference type="PRINTS" id="PR01047">
    <property type="entry name" value="TRNASYNTHTHR"/>
</dbReference>
<evidence type="ECO:0000313" key="16">
    <source>
        <dbReference type="Proteomes" id="UP000054454"/>
    </source>
</evidence>
<evidence type="ECO:0000256" key="4">
    <source>
        <dbReference type="ARBA" id="ARBA00022490"/>
    </source>
</evidence>
<dbReference type="FunFam" id="3.10.20.30:FF:000006">
    <property type="entry name" value="Threonine--tRNA ligase, cytoplasmic"/>
    <property type="match status" value="1"/>
</dbReference>
<dbReference type="FunFam" id="3.40.50.800:FF:000003">
    <property type="entry name" value="Threonine--tRNA ligase 2, cytoplasmic"/>
    <property type="match status" value="1"/>
</dbReference>
<evidence type="ECO:0000256" key="5">
    <source>
        <dbReference type="ARBA" id="ARBA00022598"/>
    </source>
</evidence>
<dbReference type="Gene3D" id="3.10.20.30">
    <property type="match status" value="1"/>
</dbReference>
<comment type="caution">
    <text evidence="15">The sequence shown here is derived from an EMBL/GenBank/DDBJ whole genome shotgun (WGS) entry which is preliminary data.</text>
</comment>
<dbReference type="InterPro" id="IPR047246">
    <property type="entry name" value="ThrRS_anticodon"/>
</dbReference>
<dbReference type="GeneID" id="28935928"/>
<keyword evidence="4" id="KW-0963">Cytoplasm</keyword>
<accession>A0A0W4ZLB8</accession>
<sequence>MNEKCLVEKPAYIDHRLSMFEKLYDEYKREIQDKEHLEIDITLPDGNSLKGTSWKTTPLEISKRISKSLSEKVIIAQVNDVLWDLERPFEKSSTLKLLDFNTPEGKKVFWHSSAHILGEAAERYYGCHLCIGPPTDDGFFYEMAIPNRTVLKQDYSDLENLIKFIICEKQPFQRLIVTKENLLEMFKHNNYKQAIISSKVPDGESSTVYRCGTLVDFCMGPHVPHTGKIKVLSILKNSSSYFMGHVTKDSLQRIYGISFPDNKQMLDYMNFLTDAEKRDHRRIGREQELFFFHELSPGSCFFLPYGTRIYNRLLEFMKSEYRKRGFNEVITPNIYNSKLWKISGHWQNYSENMFSFDVEKEQYALKPMNCPGHCLMFAMHNRSYRDLPLRYADFGVLHRNEFSGALAGLMRVRRFQQDDAHIFCTSDQVKEEIVNCFEFLKYVYEVFGFSFRLKLSTRPEKFIGDIETWNLAEKSLESALNDFGLPWEINPGDGAFYGPKVDIEISDALRRLYQCATIQLDFFLPECFNLEYRIACDEKEKTIYARPVIIHRAILGSIERMIAILIEHYGGKWPFWLSPRQIMIIPISKAFKDYSKYVYDKLHDNGFYVDIDLSDNTLNKMIRNAQITQYNFIFVIGQEELDSNTVMVRNRDNQSKQIRILLDDVIIKLRYLQLYRKNDNSL</sequence>
<evidence type="ECO:0000259" key="14">
    <source>
        <dbReference type="PROSITE" id="PS51880"/>
    </source>
</evidence>
<dbReference type="CDD" id="cd00860">
    <property type="entry name" value="ThrRS_anticodon"/>
    <property type="match status" value="1"/>
</dbReference>
<evidence type="ECO:0000256" key="3">
    <source>
        <dbReference type="ARBA" id="ARBA00013163"/>
    </source>
</evidence>
<keyword evidence="8" id="KW-0648">Protein biosynthesis</keyword>
<comment type="similarity">
    <text evidence="2">Belongs to the class-II aminoacyl-tRNA synthetase family.</text>
</comment>
<dbReference type="Gene3D" id="3.30.930.10">
    <property type="entry name" value="Bira Bifunctional Protein, Domain 2"/>
    <property type="match status" value="1"/>
</dbReference>
<dbReference type="AlphaFoldDB" id="A0A0W4ZLB8"/>
<dbReference type="InterPro" id="IPR012676">
    <property type="entry name" value="TGS-like"/>
</dbReference>
<dbReference type="PROSITE" id="PS50862">
    <property type="entry name" value="AA_TRNA_LIGASE_II"/>
    <property type="match status" value="1"/>
</dbReference>
<dbReference type="EC" id="6.1.1.3" evidence="3"/>
<dbReference type="RefSeq" id="XP_018226370.1">
    <property type="nucleotide sequence ID" value="XM_018369726.1"/>
</dbReference>
<dbReference type="Pfam" id="PF00587">
    <property type="entry name" value="tRNA-synt_2b"/>
    <property type="match status" value="1"/>
</dbReference>
<dbReference type="GO" id="GO:1990825">
    <property type="term" value="F:sequence-specific mRNA binding"/>
    <property type="evidence" value="ECO:0007669"/>
    <property type="project" value="EnsemblFungi"/>
</dbReference>
<dbReference type="InterPro" id="IPR045864">
    <property type="entry name" value="aa-tRNA-synth_II/BPL/LPL"/>
</dbReference>